<dbReference type="OrthoDB" id="3646160at2759"/>
<dbReference type="RefSeq" id="XP_007928377.1">
    <property type="nucleotide sequence ID" value="XM_007930186.1"/>
</dbReference>
<sequence length="446" mass="48908">MRFETTFIAPLRLNTKNAAKGSFKLTIEGTKAYSTPSTGRTKSTTISNSGPSPSTFRFLDLPGEMRNDVYKILLTHNKAAGLRASPSILQVNHQIHSEASGFIYSESVATIKIFSKYMGGVVVQGDIVDNLYNSRHKVPLVNDSTSALEFDDPISKYSALWPVYLSQIPHIKLEIHFDDSANNVDTSNSTWFASDLSPANRCLYSLVSYLMNSHGNTSSTKISGRVSTLDINIHATELQNPNLSRAWEILLYPLTKIPKIYTLRTNLSPETNILNARSSPSPEISANLLAHWPTIRPLATLSLNLTSHFAKPSTSHQSRTRYASTLLATSPTAFGMEIKKSEALNLTSLISLGRLVFQTLKFGIEDKACIFDRRADVRMTGLMGVLAECVLTLRGFDDHVGAKGVEKAKESALNDEMCFGAEEGSKGVIVVSVGPTRGPKNRVDCM</sequence>
<keyword evidence="3" id="KW-1185">Reference proteome</keyword>
<dbReference type="KEGG" id="pfj:MYCFIDRAFT_176414"/>
<dbReference type="InterPro" id="IPR038883">
    <property type="entry name" value="AN11006-like"/>
</dbReference>
<evidence type="ECO:0000313" key="2">
    <source>
        <dbReference type="EMBL" id="EME81093.1"/>
    </source>
</evidence>
<dbReference type="AlphaFoldDB" id="M3AVA7"/>
<evidence type="ECO:0000313" key="3">
    <source>
        <dbReference type="Proteomes" id="UP000016932"/>
    </source>
</evidence>
<dbReference type="HOGENOM" id="CLU_614122_0_0_1"/>
<protein>
    <submittedName>
        <fullName evidence="2">Uncharacterized protein</fullName>
    </submittedName>
</protein>
<dbReference type="PANTHER" id="PTHR42085">
    <property type="entry name" value="F-BOX DOMAIN-CONTAINING PROTEIN"/>
    <property type="match status" value="1"/>
</dbReference>
<dbReference type="EMBL" id="KB446560">
    <property type="protein sequence ID" value="EME81093.1"/>
    <property type="molecule type" value="Genomic_DNA"/>
</dbReference>
<name>M3AVA7_PSEFD</name>
<dbReference type="GeneID" id="19333558"/>
<reference evidence="2 3" key="1">
    <citation type="journal article" date="2012" name="PLoS Pathog.">
        <title>Diverse lifestyles and strategies of plant pathogenesis encoded in the genomes of eighteen Dothideomycetes fungi.</title>
        <authorList>
            <person name="Ohm R.A."/>
            <person name="Feau N."/>
            <person name="Henrissat B."/>
            <person name="Schoch C.L."/>
            <person name="Horwitz B.A."/>
            <person name="Barry K.W."/>
            <person name="Condon B.J."/>
            <person name="Copeland A.C."/>
            <person name="Dhillon B."/>
            <person name="Glaser F."/>
            <person name="Hesse C.N."/>
            <person name="Kosti I."/>
            <person name="LaButti K."/>
            <person name="Lindquist E.A."/>
            <person name="Lucas S."/>
            <person name="Salamov A.A."/>
            <person name="Bradshaw R.E."/>
            <person name="Ciuffetti L."/>
            <person name="Hamelin R.C."/>
            <person name="Kema G.H.J."/>
            <person name="Lawrence C."/>
            <person name="Scott J.A."/>
            <person name="Spatafora J.W."/>
            <person name="Turgeon B.G."/>
            <person name="de Wit P.J.G.M."/>
            <person name="Zhong S."/>
            <person name="Goodwin S.B."/>
            <person name="Grigoriev I.V."/>
        </authorList>
    </citation>
    <scope>NUCLEOTIDE SEQUENCE [LARGE SCALE GENOMIC DNA]</scope>
    <source>
        <strain evidence="2 3">CIRAD86</strain>
    </source>
</reference>
<dbReference type="VEuPathDB" id="FungiDB:MYCFIDRAFT_176414"/>
<evidence type="ECO:0000256" key="1">
    <source>
        <dbReference type="SAM" id="MobiDB-lite"/>
    </source>
</evidence>
<gene>
    <name evidence="2" type="ORF">MYCFIDRAFT_176414</name>
</gene>
<dbReference type="Proteomes" id="UP000016932">
    <property type="component" value="Unassembled WGS sequence"/>
</dbReference>
<accession>M3AVA7</accession>
<proteinExistence type="predicted"/>
<organism evidence="2 3">
    <name type="scientific">Pseudocercospora fijiensis (strain CIRAD86)</name>
    <name type="common">Black leaf streak disease fungus</name>
    <name type="synonym">Mycosphaerella fijiensis</name>
    <dbReference type="NCBI Taxonomy" id="383855"/>
    <lineage>
        <taxon>Eukaryota</taxon>
        <taxon>Fungi</taxon>
        <taxon>Dikarya</taxon>
        <taxon>Ascomycota</taxon>
        <taxon>Pezizomycotina</taxon>
        <taxon>Dothideomycetes</taxon>
        <taxon>Dothideomycetidae</taxon>
        <taxon>Mycosphaerellales</taxon>
        <taxon>Mycosphaerellaceae</taxon>
        <taxon>Pseudocercospora</taxon>
    </lineage>
</organism>
<feature type="region of interest" description="Disordered" evidence="1">
    <location>
        <begin position="32"/>
        <end position="51"/>
    </location>
</feature>
<dbReference type="PANTHER" id="PTHR42085:SF4">
    <property type="entry name" value="F-BOX DOMAIN-CONTAINING PROTEIN"/>
    <property type="match status" value="1"/>
</dbReference>